<proteinExistence type="predicted"/>
<dbReference type="Pfam" id="PF22936">
    <property type="entry name" value="Pol_BBD"/>
    <property type="match status" value="1"/>
</dbReference>
<dbReference type="SUPFAM" id="SSF56672">
    <property type="entry name" value="DNA/RNA polymerases"/>
    <property type="match status" value="2"/>
</dbReference>
<dbReference type="PANTHER" id="PTHR47331:SF1">
    <property type="entry name" value="GAG-LIKE PROTEIN"/>
    <property type="match status" value="1"/>
</dbReference>
<dbReference type="InterPro" id="IPR043502">
    <property type="entry name" value="DNA/RNA_pol_sf"/>
</dbReference>
<evidence type="ECO:0008006" key="7">
    <source>
        <dbReference type="Google" id="ProtNLM"/>
    </source>
</evidence>
<dbReference type="GO" id="GO:0019899">
    <property type="term" value="F:enzyme binding"/>
    <property type="evidence" value="ECO:0007669"/>
    <property type="project" value="UniProtKB-ARBA"/>
</dbReference>
<evidence type="ECO:0000256" key="3">
    <source>
        <dbReference type="SAM" id="MobiDB-lite"/>
    </source>
</evidence>
<feature type="domain" description="CCHC-type" evidence="4">
    <location>
        <begin position="1165"/>
        <end position="1180"/>
    </location>
</feature>
<accession>A0A085MV21</accession>
<dbReference type="Pfam" id="PF00665">
    <property type="entry name" value="rve"/>
    <property type="match status" value="1"/>
</dbReference>
<dbReference type="Pfam" id="PF05380">
    <property type="entry name" value="Peptidase_A17"/>
    <property type="match status" value="1"/>
</dbReference>
<keyword evidence="2" id="KW-0862">Zinc</keyword>
<evidence type="ECO:0000259" key="4">
    <source>
        <dbReference type="PROSITE" id="PS50158"/>
    </source>
</evidence>
<dbReference type="GO" id="GO:0015074">
    <property type="term" value="P:DNA integration"/>
    <property type="evidence" value="ECO:0007669"/>
    <property type="project" value="InterPro"/>
</dbReference>
<dbReference type="GO" id="GO:0003676">
    <property type="term" value="F:nucleic acid binding"/>
    <property type="evidence" value="ECO:0007669"/>
    <property type="project" value="InterPro"/>
</dbReference>
<dbReference type="Pfam" id="PF14223">
    <property type="entry name" value="Retrotran_gag_2"/>
    <property type="match status" value="1"/>
</dbReference>
<dbReference type="GO" id="GO:0042575">
    <property type="term" value="C:DNA polymerase complex"/>
    <property type="evidence" value="ECO:0007669"/>
    <property type="project" value="UniProtKB-ARBA"/>
</dbReference>
<dbReference type="Pfam" id="PF00078">
    <property type="entry name" value="RVT_1"/>
    <property type="match status" value="1"/>
</dbReference>
<reference evidence="6" key="1">
    <citation type="journal article" date="2014" name="Nat. Genet.">
        <title>Genome and transcriptome of the porcine whipworm Trichuris suis.</title>
        <authorList>
            <person name="Jex A.R."/>
            <person name="Nejsum P."/>
            <person name="Schwarz E.M."/>
            <person name="Hu L."/>
            <person name="Young N.D."/>
            <person name="Hall R.S."/>
            <person name="Korhonen P.K."/>
            <person name="Liao S."/>
            <person name="Thamsborg S."/>
            <person name="Xia J."/>
            <person name="Xu P."/>
            <person name="Wang S."/>
            <person name="Scheerlinck J.P."/>
            <person name="Hofmann A."/>
            <person name="Sternberg P.W."/>
            <person name="Wang J."/>
            <person name="Gasser R.B."/>
        </authorList>
    </citation>
    <scope>NUCLEOTIDE SEQUENCE [LARGE SCALE GENOMIC DNA]</scope>
    <source>
        <strain evidence="6">DCEP-RM93F</strain>
    </source>
</reference>
<dbReference type="GO" id="GO:0008270">
    <property type="term" value="F:zinc ion binding"/>
    <property type="evidence" value="ECO:0007669"/>
    <property type="project" value="UniProtKB-KW"/>
</dbReference>
<dbReference type="GO" id="GO:0004190">
    <property type="term" value="F:aspartic-type endopeptidase activity"/>
    <property type="evidence" value="ECO:0007669"/>
    <property type="project" value="UniProtKB-KW"/>
</dbReference>
<dbReference type="InterPro" id="IPR057670">
    <property type="entry name" value="SH3_retrovirus"/>
</dbReference>
<keyword evidence="2" id="KW-0479">Metal-binding</keyword>
<dbReference type="PROSITE" id="PS50994">
    <property type="entry name" value="INTEGRASE"/>
    <property type="match status" value="1"/>
</dbReference>
<dbReference type="PROSITE" id="PS50158">
    <property type="entry name" value="ZF_CCHC"/>
    <property type="match status" value="1"/>
</dbReference>
<dbReference type="InterPro" id="IPR012337">
    <property type="entry name" value="RNaseH-like_sf"/>
</dbReference>
<dbReference type="InterPro" id="IPR036397">
    <property type="entry name" value="RNaseH_sf"/>
</dbReference>
<keyword evidence="1" id="KW-0378">Hydrolase</keyword>
<keyword evidence="1" id="KW-0064">Aspartyl protease</keyword>
<dbReference type="CDD" id="cd01644">
    <property type="entry name" value="RT_pepA17"/>
    <property type="match status" value="1"/>
</dbReference>
<dbReference type="CDD" id="cd09272">
    <property type="entry name" value="RNase_HI_RT_Ty1"/>
    <property type="match status" value="1"/>
</dbReference>
<dbReference type="SUPFAM" id="SSF53098">
    <property type="entry name" value="Ribonuclease H-like"/>
    <property type="match status" value="2"/>
</dbReference>
<gene>
    <name evidence="6" type="ORF">M514_13394</name>
</gene>
<feature type="domain" description="Integrase catalytic" evidence="5">
    <location>
        <begin position="1409"/>
        <end position="1574"/>
    </location>
</feature>
<protein>
    <recommendedName>
        <fullName evidence="7">Integrase core domain protein</fullName>
    </recommendedName>
</protein>
<organism evidence="6">
    <name type="scientific">Trichuris suis</name>
    <name type="common">pig whipworm</name>
    <dbReference type="NCBI Taxonomy" id="68888"/>
    <lineage>
        <taxon>Eukaryota</taxon>
        <taxon>Metazoa</taxon>
        <taxon>Ecdysozoa</taxon>
        <taxon>Nematoda</taxon>
        <taxon>Enoplea</taxon>
        <taxon>Dorylaimia</taxon>
        <taxon>Trichinellida</taxon>
        <taxon>Trichuridae</taxon>
        <taxon>Trichuris</taxon>
    </lineage>
</organism>
<dbReference type="Gene3D" id="3.30.70.270">
    <property type="match status" value="1"/>
</dbReference>
<name>A0A085MV21_9BILA</name>
<sequence>MRLKGSLEYVEISTLGGQSKYCKRTRRVQFALSALDSREQIGTKQWRTMEALCLSKICSPVQANPLLQETLKHLHGLKLADRFPRECSKIDVLISLDYYYDFVSQEVRHGHAGEPVALRTLFGWIVCGSIGEGNRVRNVRSLHAQVMEDPNEILRKFWDLEAPGIRDAEEARKSQSTEAIRHYIEIFREDKTTTKCRVVFDGSVRYEGQSLNDHLEPGPALQTDLIGILLRFRRYRFVLQADISKMFMQIGLHEDDRDVTRYLWRNMNTDIPPGIFRFKRLTFGLRSSPFLAIMVVQHHARLHIETYKRAAEEVLSNMYVDDFLTSCADSDEAKQLVDQLRKLMQLGGFNLTKWKCNSSSVAEAIGVTDVTGNSDRIVSKILGVPWNLGQDALSFVTPHDVISKHGETKRELLSAVAKIFDPLGFLAPFTIRAKIILQLLWQSGCGWDESIPDVLNAKWNRWKQELYMLPQLLVQRTLIPVDINAVASIELHAFADASGKAYGAVVYMKVETVSANNFVNMVIVKSRVAPLKKITLPQLELTAALVAARLVCYVKREIEMKVDRVACWSDSKVALSWIRSPSKSWKPFVQNRVQEIQALVDSANWYYCAGKDNPEDLLSRGTAIENLKSNSYWWHEPAWLKMPEGFWPKDDKMSELTDVHTQTIKQERQGKTPGHMITTAAESCPLTLNYPLPDLLFGTEELLQAERQWFRRVQKEFFEEEINCIMKHKALRSSSKLLMFDPYLDGDGLLRVGGRLESASIPEAAKHQILLPHNHVVVDLLSASRELQQLFNEDNSGVIQRELTNHRVRWKFITERAPWTGGYWERLVRSVKGPLRQILGRASLDEEEMRTVLCDVEAMINARPLTFVGDDPKDLAPLTPSHFLIGRQSAEISVALPECGTADRSVACSAALPLSLNYSCFTLGRRASLECRIYPTGYGPRFRFNCALTLTVVGTVAFFSFTLTMSLAVGKDTITLLNGGNYMYWKTKVKAMLVRDDLWDIVSAPKPEVRTTAWMKQNNKAMALITLSVEDGQLLHIANCDTAFDMWENFESSTRGSMQDHINSMLEVVELLKGTGTEISDGELVAVLLCSLPESYSGLITALEGRDESELSVDYVTGKMLDEYQRRVESCGSTDDDGTALRMSSAKSNRPRQWKGDRPNNKERRKCFFCKRPGHLKADCEAFKKTKAAEVSVGDKTGFAAAKHVSFTLCKRAYESCSAHWLVDSGASSHMTSEKTFFKSLRPYKQQIYLANGASVYTAGIGDGWLQCRLPNGRMQQVQLKNVLYVPVIQGNLLSVRQIVQHGFRVIFEDTACTVSRRSRVVAYAVRHGSLYELDCVAAEDSARVATSATCLHRWHRRLGHRDLSGIKRLLSEGLATGIDVKMCYKSVICESCVKGKITQKRFQKGMRRSVRPLDLVHSDLCGPMPTVTPSGNRYMLTLIDDYSRFTVVRLLKSKDEVTGAIMEYVAKMKNRFGRKPIAFRTDNGGEYAGQQLKKYFREEGIEHQTTIPYTPQQNGVAERKNRSLTEMAKCMLLDAGLHNRFWGEAVRTAAYLQNRLPSRSVDRTPFEHFLGRKPELGHIRVFGSKVFCLVPKQRRRKWDDKAVEGVLIGYDDATKGYRILDPKTNRTWVSCSVKIVEKAGVEKCIAAPEPEGELERELMTSQPKEGVLANLDRPEEERLPTAASNQVSNVEEDRNLSEDEGLILPATKTLIRRSHRANKGIPPKKLCYRVQVPRKMEPSSWDEMLSLSPEEKEKWMSAAEEEMKSLKDYKAKLDSQGRVHTYKARLVARGFSQKYGEDYDETFAPVVKHDTIRVLFAVAAARGLHVRHLDVKCAYLNGKLEEELYMEQPQGFVEAGKESKVLLLKKSIYGLRQSARCWNRKATEALSQLGFVPSQADQCLFTRKEKDGESTYVLLYVDDLLVAGSSEKLTRKVGEQVNAHFQTKDLGGVVHYLGIEVKRKEDGSFLLCQKGKIAEMLKEHGMLEPKPATTPMETGYLNSLLDKSKTLPNNKRYRQAIGSLLYLATVSRPDIAMAVGLLCRRVEAPTEREWKSVKRVMRYLASTIDRKLHLSSGNEMELQCYVDAEWAGDKIDRKSTSGYVFKLGKSPVAWSIRKRSLVALSSTEAEYVAASHACKELLWLRQLLDDMGLPQTAPTMVYEDNQGCIRLLESDRCGSRTKHIDVRHHQLRNLLEQGVITIQYCPSEEMTADILTKPLGKERFRKFIEQLGLQD</sequence>
<keyword evidence="1" id="KW-0645">Protease</keyword>
<evidence type="ECO:0000313" key="6">
    <source>
        <dbReference type="EMBL" id="KFD61067.1"/>
    </source>
</evidence>
<evidence type="ECO:0000256" key="1">
    <source>
        <dbReference type="ARBA" id="ARBA00022750"/>
    </source>
</evidence>
<dbReference type="PANTHER" id="PTHR47331">
    <property type="entry name" value="PHD-TYPE DOMAIN-CONTAINING PROTEIN"/>
    <property type="match status" value="1"/>
</dbReference>
<dbReference type="InterPro" id="IPR000477">
    <property type="entry name" value="RT_dom"/>
</dbReference>
<dbReference type="InterPro" id="IPR008042">
    <property type="entry name" value="Retrotrans_Pao"/>
</dbReference>
<dbReference type="Pfam" id="PF25597">
    <property type="entry name" value="SH3_retrovirus"/>
    <property type="match status" value="1"/>
</dbReference>
<dbReference type="EMBL" id="KL367637">
    <property type="protein sequence ID" value="KFD61067.1"/>
    <property type="molecule type" value="Genomic_DNA"/>
</dbReference>
<feature type="region of interest" description="Disordered" evidence="3">
    <location>
        <begin position="1130"/>
        <end position="1160"/>
    </location>
</feature>
<keyword evidence="2" id="KW-0863">Zinc-finger</keyword>
<evidence type="ECO:0000259" key="5">
    <source>
        <dbReference type="PROSITE" id="PS50994"/>
    </source>
</evidence>
<dbReference type="InterPro" id="IPR025724">
    <property type="entry name" value="GAG-pre-integrase_dom"/>
</dbReference>
<dbReference type="InterPro" id="IPR043128">
    <property type="entry name" value="Rev_trsase/Diguanyl_cyclase"/>
</dbReference>
<dbReference type="InterPro" id="IPR001878">
    <property type="entry name" value="Znf_CCHC"/>
</dbReference>
<evidence type="ECO:0000256" key="2">
    <source>
        <dbReference type="PROSITE-ProRule" id="PRU00047"/>
    </source>
</evidence>
<dbReference type="Pfam" id="PF13961">
    <property type="entry name" value="DUF4219"/>
    <property type="match status" value="1"/>
</dbReference>
<dbReference type="InterPro" id="IPR013103">
    <property type="entry name" value="RVT_2"/>
</dbReference>
<dbReference type="Pfam" id="PF07727">
    <property type="entry name" value="RVT_2"/>
    <property type="match status" value="1"/>
</dbReference>
<dbReference type="Pfam" id="PF13976">
    <property type="entry name" value="gag_pre-integrs"/>
    <property type="match status" value="1"/>
</dbReference>
<dbReference type="InterPro" id="IPR001584">
    <property type="entry name" value="Integrase_cat-core"/>
</dbReference>
<dbReference type="InterPro" id="IPR025314">
    <property type="entry name" value="DUF4219"/>
</dbReference>
<dbReference type="Gene3D" id="3.10.10.10">
    <property type="entry name" value="HIV Type 1 Reverse Transcriptase, subunit A, domain 1"/>
    <property type="match status" value="1"/>
</dbReference>
<feature type="region of interest" description="Disordered" evidence="3">
    <location>
        <begin position="1671"/>
        <end position="1695"/>
    </location>
</feature>
<dbReference type="Proteomes" id="UP000030758">
    <property type="component" value="Unassembled WGS sequence"/>
</dbReference>
<dbReference type="InterPro" id="IPR036875">
    <property type="entry name" value="Znf_CCHC_sf"/>
</dbReference>
<dbReference type="Gene3D" id="3.30.420.10">
    <property type="entry name" value="Ribonuclease H-like superfamily/Ribonuclease H"/>
    <property type="match status" value="2"/>
</dbReference>
<dbReference type="InterPro" id="IPR054722">
    <property type="entry name" value="PolX-like_BBD"/>
</dbReference>
<dbReference type="SUPFAM" id="SSF57756">
    <property type="entry name" value="Retrovirus zinc finger-like domains"/>
    <property type="match status" value="1"/>
</dbReference>